<gene>
    <name evidence="4" type="ORF">BD324DRAFT_625364</name>
</gene>
<sequence length="220" mass="22516">MFSALSTILTLCLARSALATIYTTSPVASTVATGGQVLNVSWADDGQSPSVSQVGPCSIDIFVGSSTQQVWLQNLGESVDVSKTSAISSTINPSIGQSGDYYFIKYVSLNFKDPKNPQYPYTQYSARFTINAMTGNFNSSVMALIDSTGAPTTSAATNTAAVVVAASTVKSTVQSASASASAAKSSAKVTTAATGAAGQSFTTSATLVLSVLGMATYFVM</sequence>
<dbReference type="STRING" id="4999.A0A1Y1UGP0"/>
<dbReference type="InParanoid" id="A0A1Y1UGP0"/>
<comment type="caution">
    <text evidence="4">The sequence shown here is derived from an EMBL/GenBank/DDBJ whole genome shotgun (WGS) entry which is preliminary data.</text>
</comment>
<evidence type="ECO:0000259" key="3">
    <source>
        <dbReference type="Pfam" id="PF10342"/>
    </source>
</evidence>
<dbReference type="InterPro" id="IPR045328">
    <property type="entry name" value="Kre9/Knh1"/>
</dbReference>
<reference evidence="4 5" key="1">
    <citation type="submission" date="2017-03" db="EMBL/GenBank/DDBJ databases">
        <title>Widespread Adenine N6-methylation of Active Genes in Fungi.</title>
        <authorList>
            <consortium name="DOE Joint Genome Institute"/>
            <person name="Mondo S.J."/>
            <person name="Dannebaum R.O."/>
            <person name="Kuo R.C."/>
            <person name="Louie K.B."/>
            <person name="Bewick A.J."/>
            <person name="Labutti K."/>
            <person name="Haridas S."/>
            <person name="Kuo A."/>
            <person name="Salamov A."/>
            <person name="Ahrendt S.R."/>
            <person name="Lau R."/>
            <person name="Bowen B.P."/>
            <person name="Lipzen A."/>
            <person name="Sullivan W."/>
            <person name="Andreopoulos W.B."/>
            <person name="Clum A."/>
            <person name="Lindquist E."/>
            <person name="Daum C."/>
            <person name="Northen T.R."/>
            <person name="Ramamoorthy G."/>
            <person name="Schmitz R.J."/>
            <person name="Gryganskyi A."/>
            <person name="Culley D."/>
            <person name="Magnuson J."/>
            <person name="James T.Y."/>
            <person name="O'Malley M.A."/>
            <person name="Stajich J.E."/>
            <person name="Spatafora J.W."/>
            <person name="Visel A."/>
            <person name="Grigoriev I.V."/>
        </authorList>
    </citation>
    <scope>NUCLEOTIDE SEQUENCE [LARGE SCALE GENOMIC DNA]</scope>
    <source>
        <strain evidence="4 5">NRRL Y-17943</strain>
    </source>
</reference>
<dbReference type="GeneID" id="33557596"/>
<evidence type="ECO:0000313" key="5">
    <source>
        <dbReference type="Proteomes" id="UP000193218"/>
    </source>
</evidence>
<dbReference type="GO" id="GO:0006078">
    <property type="term" value="P:(1-&gt;6)-beta-D-glucan biosynthetic process"/>
    <property type="evidence" value="ECO:0007669"/>
    <property type="project" value="InterPro"/>
</dbReference>
<organism evidence="4 5">
    <name type="scientific">Kockovaella imperatae</name>
    <dbReference type="NCBI Taxonomy" id="4999"/>
    <lineage>
        <taxon>Eukaryota</taxon>
        <taxon>Fungi</taxon>
        <taxon>Dikarya</taxon>
        <taxon>Basidiomycota</taxon>
        <taxon>Agaricomycotina</taxon>
        <taxon>Tremellomycetes</taxon>
        <taxon>Tremellales</taxon>
        <taxon>Cuniculitremaceae</taxon>
        <taxon>Kockovaella</taxon>
    </lineage>
</organism>
<feature type="signal peptide" evidence="2">
    <location>
        <begin position="1"/>
        <end position="19"/>
    </location>
</feature>
<dbReference type="OrthoDB" id="2432613at2759"/>
<proteinExistence type="predicted"/>
<feature type="chain" id="PRO_5011005062" description="Yeast cell wall synthesis Kre9/Knh1-like N-terminal domain-containing protein" evidence="2">
    <location>
        <begin position="20"/>
        <end position="220"/>
    </location>
</feature>
<keyword evidence="1 2" id="KW-0732">Signal</keyword>
<dbReference type="RefSeq" id="XP_021871271.1">
    <property type="nucleotide sequence ID" value="XM_022015787.1"/>
</dbReference>
<dbReference type="AlphaFoldDB" id="A0A1Y1UGP0"/>
<name>A0A1Y1UGP0_9TREE</name>
<dbReference type="Proteomes" id="UP000193218">
    <property type="component" value="Unassembled WGS sequence"/>
</dbReference>
<evidence type="ECO:0000256" key="1">
    <source>
        <dbReference type="ARBA" id="ARBA00022729"/>
    </source>
</evidence>
<dbReference type="InterPro" id="IPR018466">
    <property type="entry name" value="Kre9/Knh1-like_N"/>
</dbReference>
<dbReference type="GO" id="GO:0042546">
    <property type="term" value="P:cell wall biogenesis"/>
    <property type="evidence" value="ECO:0007669"/>
    <property type="project" value="InterPro"/>
</dbReference>
<dbReference type="Pfam" id="PF10342">
    <property type="entry name" value="Kre9_KNH"/>
    <property type="match status" value="1"/>
</dbReference>
<evidence type="ECO:0000256" key="2">
    <source>
        <dbReference type="SAM" id="SignalP"/>
    </source>
</evidence>
<protein>
    <recommendedName>
        <fullName evidence="3">Yeast cell wall synthesis Kre9/Knh1-like N-terminal domain-containing protein</fullName>
    </recommendedName>
</protein>
<accession>A0A1Y1UGP0</accession>
<evidence type="ECO:0000313" key="4">
    <source>
        <dbReference type="EMBL" id="ORX37233.1"/>
    </source>
</evidence>
<dbReference type="PANTHER" id="PTHR28154">
    <property type="entry name" value="CELL WALL SYNTHESIS PROTEIN KNH1-RELATED"/>
    <property type="match status" value="1"/>
</dbReference>
<keyword evidence="5" id="KW-1185">Reference proteome</keyword>
<dbReference type="EMBL" id="NBSH01000006">
    <property type="protein sequence ID" value="ORX37233.1"/>
    <property type="molecule type" value="Genomic_DNA"/>
</dbReference>
<dbReference type="PANTHER" id="PTHR28154:SF1">
    <property type="entry name" value="CELL WALL SYNTHESIS PROTEIN KNH1-RELATED"/>
    <property type="match status" value="1"/>
</dbReference>
<feature type="domain" description="Yeast cell wall synthesis Kre9/Knh1-like N-terminal" evidence="3">
    <location>
        <begin position="26"/>
        <end position="130"/>
    </location>
</feature>